<feature type="signal peptide" evidence="2">
    <location>
        <begin position="1"/>
        <end position="19"/>
    </location>
</feature>
<evidence type="ECO:0008006" key="5">
    <source>
        <dbReference type="Google" id="ProtNLM"/>
    </source>
</evidence>
<evidence type="ECO:0000313" key="4">
    <source>
        <dbReference type="Proteomes" id="UP000501534"/>
    </source>
</evidence>
<proteinExistence type="inferred from homology"/>
<accession>A0A6M4GXZ1</accession>
<dbReference type="SUPFAM" id="SSF53850">
    <property type="entry name" value="Periplasmic binding protein-like II"/>
    <property type="match status" value="1"/>
</dbReference>
<dbReference type="PANTHER" id="PTHR42928:SF5">
    <property type="entry name" value="BLR1237 PROTEIN"/>
    <property type="match status" value="1"/>
</dbReference>
<name>A0A6M4GXZ1_9PROT</name>
<dbReference type="Gene3D" id="3.40.190.10">
    <property type="entry name" value="Periplasmic binding protein-like II"/>
    <property type="match status" value="1"/>
</dbReference>
<dbReference type="EMBL" id="CP053069">
    <property type="protein sequence ID" value="QJR11364.1"/>
    <property type="molecule type" value="Genomic_DNA"/>
</dbReference>
<evidence type="ECO:0000256" key="2">
    <source>
        <dbReference type="SAM" id="SignalP"/>
    </source>
</evidence>
<dbReference type="Gene3D" id="3.40.190.150">
    <property type="entry name" value="Bordetella uptake gene, domain 1"/>
    <property type="match status" value="1"/>
</dbReference>
<dbReference type="Proteomes" id="UP000501534">
    <property type="component" value="Chromosome"/>
</dbReference>
<comment type="similarity">
    <text evidence="1">Belongs to the UPF0065 (bug) family.</text>
</comment>
<sequence length="313" mass="32593">MLRAACFAFVTFAAVGAQAQVVKIIVPTPPGGGTDGFFRVVGKEAEPFLQQNVMVENVPGAGGTIGVAKLTNSKPDGLTLAGIWSSPLTATPHTLKATPYSTTDYIPVIELSHTPYVMCVDAKFPAASGADLVAELKKNPDKYTFGNDGIGGTGQLSAARVYKALGVKVRDVPFKGAGETLTNFLGGHVDIYVGSPAPILPSVASGKSKCLVVTSAERLPALPGAASLKDLGIPGEETMLWRAILVPKGTPPETVAKLEAAFEKAMSTPATKAYVEKAGEIVQIRKGAELRRMLETEYASLGAVAKGLNLQAQ</sequence>
<organism evidence="3 4">
    <name type="scientific">Usitatibacter rugosus</name>
    <dbReference type="NCBI Taxonomy" id="2732067"/>
    <lineage>
        <taxon>Bacteria</taxon>
        <taxon>Pseudomonadati</taxon>
        <taxon>Pseudomonadota</taxon>
        <taxon>Betaproteobacteria</taxon>
        <taxon>Nitrosomonadales</taxon>
        <taxon>Usitatibacteraceae</taxon>
        <taxon>Usitatibacter</taxon>
    </lineage>
</organism>
<dbReference type="KEGG" id="uru:DSM104443_02439"/>
<dbReference type="InterPro" id="IPR005064">
    <property type="entry name" value="BUG"/>
</dbReference>
<dbReference type="CDD" id="cd07012">
    <property type="entry name" value="PBP2_Bug_TTT"/>
    <property type="match status" value="1"/>
</dbReference>
<protein>
    <recommendedName>
        <fullName evidence="5">Tripartite-type tricarboxylate transporter receptor subunit TctC</fullName>
    </recommendedName>
</protein>
<keyword evidence="2" id="KW-0732">Signal</keyword>
<dbReference type="Pfam" id="PF03401">
    <property type="entry name" value="TctC"/>
    <property type="match status" value="1"/>
</dbReference>
<keyword evidence="4" id="KW-1185">Reference proteome</keyword>
<reference evidence="3 4" key="1">
    <citation type="submission" date="2020-04" db="EMBL/GenBank/DDBJ databases">
        <title>Usitatibacter rugosus gen. nov., sp. nov. and Usitatibacter palustris sp. nov., novel members of Usitatibacteraceae fam. nov. within the order Nitrosomonadales isolated from soil.</title>
        <authorList>
            <person name="Huber K.J."/>
            <person name="Neumann-Schaal M."/>
            <person name="Geppert A."/>
            <person name="Luckner M."/>
            <person name="Wanner G."/>
            <person name="Overmann J."/>
        </authorList>
    </citation>
    <scope>NUCLEOTIDE SEQUENCE [LARGE SCALE GENOMIC DNA]</scope>
    <source>
        <strain evidence="3 4">0125_3</strain>
    </source>
</reference>
<dbReference type="InterPro" id="IPR042100">
    <property type="entry name" value="Bug_dom1"/>
</dbReference>
<dbReference type="PANTHER" id="PTHR42928">
    <property type="entry name" value="TRICARBOXYLATE-BINDING PROTEIN"/>
    <property type="match status" value="1"/>
</dbReference>
<evidence type="ECO:0000256" key="1">
    <source>
        <dbReference type="ARBA" id="ARBA00006987"/>
    </source>
</evidence>
<feature type="chain" id="PRO_5026775082" description="Tripartite-type tricarboxylate transporter receptor subunit TctC" evidence="2">
    <location>
        <begin position="20"/>
        <end position="313"/>
    </location>
</feature>
<evidence type="ECO:0000313" key="3">
    <source>
        <dbReference type="EMBL" id="QJR11364.1"/>
    </source>
</evidence>
<dbReference type="PIRSF" id="PIRSF017082">
    <property type="entry name" value="YflP"/>
    <property type="match status" value="1"/>
</dbReference>
<dbReference type="AlphaFoldDB" id="A0A6M4GXZ1"/>
<dbReference type="RefSeq" id="WP_171092655.1">
    <property type="nucleotide sequence ID" value="NZ_CP053069.1"/>
</dbReference>
<gene>
    <name evidence="3" type="ORF">DSM104443_02439</name>
</gene>